<keyword evidence="4" id="KW-1185">Reference proteome</keyword>
<reference evidence="4" key="1">
    <citation type="submission" date="2019-01" db="EMBL/GenBank/DDBJ databases">
        <title>Cytophagaceae bacterium strain CAR-16.</title>
        <authorList>
            <person name="Chen W.-M."/>
        </authorList>
    </citation>
    <scope>NUCLEOTIDE SEQUENCE [LARGE SCALE GENOMIC DNA]</scope>
    <source>
        <strain evidence="4">WWJ-16</strain>
    </source>
</reference>
<proteinExistence type="predicted"/>
<dbReference type="InterPro" id="IPR001296">
    <property type="entry name" value="Glyco_trans_1"/>
</dbReference>
<dbReference type="RefSeq" id="WP_129461823.1">
    <property type="nucleotide sequence ID" value="NZ_SBKN01000006.1"/>
</dbReference>
<evidence type="ECO:0000313" key="4">
    <source>
        <dbReference type="Proteomes" id="UP000289857"/>
    </source>
</evidence>
<dbReference type="Proteomes" id="UP000289857">
    <property type="component" value="Unassembled WGS sequence"/>
</dbReference>
<dbReference type="PANTHER" id="PTHR46401">
    <property type="entry name" value="GLYCOSYLTRANSFERASE WBBK-RELATED"/>
    <property type="match status" value="1"/>
</dbReference>
<dbReference type="CDD" id="cd01635">
    <property type="entry name" value="Glycosyltransferase_GTB-type"/>
    <property type="match status" value="1"/>
</dbReference>
<evidence type="ECO:0000256" key="1">
    <source>
        <dbReference type="ARBA" id="ARBA00022679"/>
    </source>
</evidence>
<protein>
    <submittedName>
        <fullName evidence="3">Glycosyltransferase</fullName>
    </submittedName>
</protein>
<dbReference type="Pfam" id="PF00534">
    <property type="entry name" value="Glycos_transf_1"/>
    <property type="match status" value="1"/>
</dbReference>
<comment type="caution">
    <text evidence="3">The sequence shown here is derived from an EMBL/GenBank/DDBJ whole genome shotgun (WGS) entry which is preliminary data.</text>
</comment>
<dbReference type="EMBL" id="SBKN01000006">
    <property type="protein sequence ID" value="RXR21849.1"/>
    <property type="molecule type" value="Genomic_DNA"/>
</dbReference>
<accession>A0A4Q1K7A9</accession>
<dbReference type="SUPFAM" id="SSF53756">
    <property type="entry name" value="UDP-Glycosyltransferase/glycogen phosphorylase"/>
    <property type="match status" value="1"/>
</dbReference>
<dbReference type="OrthoDB" id="1395864at2"/>
<keyword evidence="1 3" id="KW-0808">Transferase</keyword>
<name>A0A4Q1K7A9_9FLAO</name>
<dbReference type="GO" id="GO:0016757">
    <property type="term" value="F:glycosyltransferase activity"/>
    <property type="evidence" value="ECO:0007669"/>
    <property type="project" value="InterPro"/>
</dbReference>
<evidence type="ECO:0000259" key="2">
    <source>
        <dbReference type="Pfam" id="PF00534"/>
    </source>
</evidence>
<organism evidence="3 4">
    <name type="scientific">Flavobacterium stagni</name>
    <dbReference type="NCBI Taxonomy" id="2506421"/>
    <lineage>
        <taxon>Bacteria</taxon>
        <taxon>Pseudomonadati</taxon>
        <taxon>Bacteroidota</taxon>
        <taxon>Flavobacteriia</taxon>
        <taxon>Flavobacteriales</taxon>
        <taxon>Flavobacteriaceae</taxon>
        <taxon>Flavobacterium</taxon>
    </lineage>
</organism>
<sequence length="372" mass="42181">MTFCIISHVIHTAKNGKYFGYGPYIKEMNIWLQYADKVIVVAPLEDRKLDAIHLAYQHPNIEFIPVPHFSFTSFSNMLKALWVIPFIFFKILKAYRKSDHLHLRCPGNMGLLGAWAQVFFPKKIKTAKYAGNWDPKAKQPLTYKWQRALLSNTFWTKNIHVLVYGEWPNQTKNIKAFFTASYAVGEPLPSSSKMLNTPLQFVFVGSLAPGKQPFYAIELVRTLNEQGISAELAVYGKGALESSLSKFIQENKLQNKVVLKGNVEAEALKAVYLDAHFLILPSKSEGWPKVVAEAMFWGCVPVATPVSCVSNMLDLGNRGILLSMHLQNDCRQVMDVIQSESKYAFLRNNGIEWSRKYTTTAFDEAIKQLMVS</sequence>
<dbReference type="GO" id="GO:0009103">
    <property type="term" value="P:lipopolysaccharide biosynthetic process"/>
    <property type="evidence" value="ECO:0007669"/>
    <property type="project" value="TreeGrafter"/>
</dbReference>
<gene>
    <name evidence="3" type="ORF">EQG61_10215</name>
</gene>
<dbReference type="AlphaFoldDB" id="A0A4Q1K7A9"/>
<dbReference type="Gene3D" id="3.40.50.2000">
    <property type="entry name" value="Glycogen Phosphorylase B"/>
    <property type="match status" value="1"/>
</dbReference>
<dbReference type="PANTHER" id="PTHR46401:SF2">
    <property type="entry name" value="GLYCOSYLTRANSFERASE WBBK-RELATED"/>
    <property type="match status" value="1"/>
</dbReference>
<evidence type="ECO:0000313" key="3">
    <source>
        <dbReference type="EMBL" id="RXR21849.1"/>
    </source>
</evidence>
<feature type="domain" description="Glycosyl transferase family 1" evidence="2">
    <location>
        <begin position="196"/>
        <end position="350"/>
    </location>
</feature>